<proteinExistence type="predicted"/>
<name>A0AAV4MMD0_CAEEX</name>
<comment type="caution">
    <text evidence="1">The sequence shown here is derived from an EMBL/GenBank/DDBJ whole genome shotgun (WGS) entry which is preliminary data.</text>
</comment>
<reference evidence="1 2" key="1">
    <citation type="submission" date="2021-06" db="EMBL/GenBank/DDBJ databases">
        <title>Caerostris extrusa draft genome.</title>
        <authorList>
            <person name="Kono N."/>
            <person name="Arakawa K."/>
        </authorList>
    </citation>
    <scope>NUCLEOTIDE SEQUENCE [LARGE SCALE GENOMIC DNA]</scope>
</reference>
<keyword evidence="2" id="KW-1185">Reference proteome</keyword>
<accession>A0AAV4MMD0</accession>
<organism evidence="1 2">
    <name type="scientific">Caerostris extrusa</name>
    <name type="common">Bark spider</name>
    <name type="synonym">Caerostris bankana</name>
    <dbReference type="NCBI Taxonomy" id="172846"/>
    <lineage>
        <taxon>Eukaryota</taxon>
        <taxon>Metazoa</taxon>
        <taxon>Ecdysozoa</taxon>
        <taxon>Arthropoda</taxon>
        <taxon>Chelicerata</taxon>
        <taxon>Arachnida</taxon>
        <taxon>Araneae</taxon>
        <taxon>Araneomorphae</taxon>
        <taxon>Entelegynae</taxon>
        <taxon>Araneoidea</taxon>
        <taxon>Araneidae</taxon>
        <taxon>Caerostris</taxon>
    </lineage>
</organism>
<evidence type="ECO:0000313" key="2">
    <source>
        <dbReference type="Proteomes" id="UP001054945"/>
    </source>
</evidence>
<sequence>MFQVLPSPFLIKPARCPTFFTRETVFLILRYVLHGHGPFGVLRRAACALKQRAQMKFMSLYTQWNEKKSCDIGLRSVDLKHGFPNKFQYSFFMIQPHSSLTPLHDDSSSFFHDSSSFIFHDSSSFILHDDSSFMIPPPSFFMMTPLRDSSSFFILLD</sequence>
<dbReference type="Proteomes" id="UP001054945">
    <property type="component" value="Unassembled WGS sequence"/>
</dbReference>
<evidence type="ECO:0000313" key="1">
    <source>
        <dbReference type="EMBL" id="GIX73495.1"/>
    </source>
</evidence>
<dbReference type="AlphaFoldDB" id="A0AAV4MMD0"/>
<gene>
    <name evidence="1" type="ORF">CEXT_379831</name>
</gene>
<protein>
    <submittedName>
        <fullName evidence="1">Uncharacterized protein</fullName>
    </submittedName>
</protein>
<dbReference type="EMBL" id="BPLR01002418">
    <property type="protein sequence ID" value="GIX73495.1"/>
    <property type="molecule type" value="Genomic_DNA"/>
</dbReference>